<sequence length="80" mass="9032">MLTDNGTAENWLMAAHTVCCANVYRSSTCLFLMIQKPASGKYFYLECEQKMAEPCFQSGLETLSINKLAFLFSYSPWSSL</sequence>
<proteinExistence type="predicted"/>
<reference evidence="1 2" key="1">
    <citation type="submission" date="2020-08" db="EMBL/GenBank/DDBJ databases">
        <title>Genomic Encyclopedia of Type Strains, Phase III (KMG-III): the genomes of soil and plant-associated and newly described type strains.</title>
        <authorList>
            <person name="Whitman W."/>
        </authorList>
    </citation>
    <scope>NUCLEOTIDE SEQUENCE [LARGE SCALE GENOMIC DNA]</scope>
    <source>
        <strain evidence="1 2">CECT 4462</strain>
    </source>
</reference>
<dbReference type="RefSeq" id="WP_183164664.1">
    <property type="nucleotide sequence ID" value="NZ_JACHXI010000001.1"/>
</dbReference>
<dbReference type="AlphaFoldDB" id="A0A839SY82"/>
<evidence type="ECO:0000313" key="2">
    <source>
        <dbReference type="Proteomes" id="UP000549250"/>
    </source>
</evidence>
<dbReference type="EMBL" id="JACHXI010000001">
    <property type="protein sequence ID" value="MBB3101659.1"/>
    <property type="molecule type" value="Genomic_DNA"/>
</dbReference>
<evidence type="ECO:0000313" key="1">
    <source>
        <dbReference type="EMBL" id="MBB3101659.1"/>
    </source>
</evidence>
<gene>
    <name evidence="1" type="ORF">FHR87_000019</name>
</gene>
<accession>A0A839SY82</accession>
<dbReference type="Proteomes" id="UP000549250">
    <property type="component" value="Unassembled WGS sequence"/>
</dbReference>
<keyword evidence="2" id="KW-1185">Reference proteome</keyword>
<name>A0A839SY82_AZOMA</name>
<protein>
    <submittedName>
        <fullName evidence="1">Uncharacterized protein</fullName>
    </submittedName>
</protein>
<organism evidence="1 2">
    <name type="scientific">Azomonas macrocytogenes</name>
    <name type="common">Azotobacter macrocytogenes</name>
    <dbReference type="NCBI Taxonomy" id="69962"/>
    <lineage>
        <taxon>Bacteria</taxon>
        <taxon>Pseudomonadati</taxon>
        <taxon>Pseudomonadota</taxon>
        <taxon>Gammaproteobacteria</taxon>
        <taxon>Pseudomonadales</taxon>
        <taxon>Pseudomonadaceae</taxon>
        <taxon>Azomonas</taxon>
    </lineage>
</organism>
<comment type="caution">
    <text evidence="1">The sequence shown here is derived from an EMBL/GenBank/DDBJ whole genome shotgun (WGS) entry which is preliminary data.</text>
</comment>